<keyword evidence="4" id="KW-1003">Cell membrane</keyword>
<feature type="transmembrane region" description="Helical" evidence="8">
    <location>
        <begin position="270"/>
        <end position="289"/>
    </location>
</feature>
<evidence type="ECO:0000256" key="5">
    <source>
        <dbReference type="ARBA" id="ARBA00022692"/>
    </source>
</evidence>
<evidence type="ECO:0000313" key="10">
    <source>
        <dbReference type="Proteomes" id="UP001500742"/>
    </source>
</evidence>
<name>A0ABP7P5S2_9SPHI</name>
<reference evidence="10" key="1">
    <citation type="journal article" date="2019" name="Int. J. Syst. Evol. Microbiol.">
        <title>The Global Catalogue of Microorganisms (GCM) 10K type strain sequencing project: providing services to taxonomists for standard genome sequencing and annotation.</title>
        <authorList>
            <consortium name="The Broad Institute Genomics Platform"/>
            <consortium name="The Broad Institute Genome Sequencing Center for Infectious Disease"/>
            <person name="Wu L."/>
            <person name="Ma J."/>
        </authorList>
    </citation>
    <scope>NUCLEOTIDE SEQUENCE [LARGE SCALE GENOMIC DNA]</scope>
    <source>
        <strain evidence="10">JCM 16601</strain>
    </source>
</reference>
<feature type="transmembrane region" description="Helical" evidence="8">
    <location>
        <begin position="12"/>
        <end position="31"/>
    </location>
</feature>
<feature type="transmembrane region" description="Helical" evidence="8">
    <location>
        <begin position="233"/>
        <end position="263"/>
    </location>
</feature>
<feature type="transmembrane region" description="Helical" evidence="8">
    <location>
        <begin position="301"/>
        <end position="334"/>
    </location>
</feature>
<evidence type="ECO:0000256" key="1">
    <source>
        <dbReference type="ARBA" id="ARBA00004651"/>
    </source>
</evidence>
<dbReference type="Proteomes" id="UP001500742">
    <property type="component" value="Unassembled WGS sequence"/>
</dbReference>
<dbReference type="PANTHER" id="PTHR21716">
    <property type="entry name" value="TRANSMEMBRANE PROTEIN"/>
    <property type="match status" value="1"/>
</dbReference>
<protein>
    <submittedName>
        <fullName evidence="9">AI-2E family transporter</fullName>
    </submittedName>
</protein>
<evidence type="ECO:0000256" key="4">
    <source>
        <dbReference type="ARBA" id="ARBA00022475"/>
    </source>
</evidence>
<organism evidence="9 10">
    <name type="scientific">Mucilaginibacter dorajii</name>
    <dbReference type="NCBI Taxonomy" id="692994"/>
    <lineage>
        <taxon>Bacteria</taxon>
        <taxon>Pseudomonadati</taxon>
        <taxon>Bacteroidota</taxon>
        <taxon>Sphingobacteriia</taxon>
        <taxon>Sphingobacteriales</taxon>
        <taxon>Sphingobacteriaceae</taxon>
        <taxon>Mucilaginibacter</taxon>
    </lineage>
</organism>
<evidence type="ECO:0000256" key="7">
    <source>
        <dbReference type="ARBA" id="ARBA00023136"/>
    </source>
</evidence>
<evidence type="ECO:0000313" key="9">
    <source>
        <dbReference type="EMBL" id="GAA3960169.1"/>
    </source>
</evidence>
<evidence type="ECO:0000256" key="6">
    <source>
        <dbReference type="ARBA" id="ARBA00022989"/>
    </source>
</evidence>
<evidence type="ECO:0000256" key="8">
    <source>
        <dbReference type="SAM" id="Phobius"/>
    </source>
</evidence>
<keyword evidence="6 8" id="KW-1133">Transmembrane helix</keyword>
<keyword evidence="3" id="KW-0813">Transport</keyword>
<keyword evidence="10" id="KW-1185">Reference proteome</keyword>
<dbReference type="RefSeq" id="WP_259090809.1">
    <property type="nucleotide sequence ID" value="NZ_BAAAZC010000004.1"/>
</dbReference>
<keyword evidence="5 8" id="KW-0812">Transmembrane</keyword>
<dbReference type="EMBL" id="BAAAZC010000004">
    <property type="protein sequence ID" value="GAA3960169.1"/>
    <property type="molecule type" value="Genomic_DNA"/>
</dbReference>
<comment type="similarity">
    <text evidence="2">Belongs to the autoinducer-2 exporter (AI-2E) (TC 2.A.86) family.</text>
</comment>
<comment type="subcellular location">
    <subcellularLocation>
        <location evidence="1">Cell membrane</location>
        <topology evidence="1">Multi-pass membrane protein</topology>
    </subcellularLocation>
</comment>
<dbReference type="PANTHER" id="PTHR21716:SF53">
    <property type="entry name" value="PERMEASE PERM-RELATED"/>
    <property type="match status" value="1"/>
</dbReference>
<keyword evidence="7 8" id="KW-0472">Membrane</keyword>
<comment type="caution">
    <text evidence="9">The sequence shown here is derived from an EMBL/GenBank/DDBJ whole genome shotgun (WGS) entry which is preliminary data.</text>
</comment>
<dbReference type="InterPro" id="IPR002549">
    <property type="entry name" value="AI-2E-like"/>
</dbReference>
<dbReference type="Pfam" id="PF01594">
    <property type="entry name" value="AI-2E_transport"/>
    <property type="match status" value="1"/>
</dbReference>
<accession>A0ABP7P5S2</accession>
<evidence type="ECO:0000256" key="2">
    <source>
        <dbReference type="ARBA" id="ARBA00009773"/>
    </source>
</evidence>
<feature type="transmembrane region" description="Helical" evidence="8">
    <location>
        <begin position="37"/>
        <end position="55"/>
    </location>
</feature>
<feature type="transmembrane region" description="Helical" evidence="8">
    <location>
        <begin position="67"/>
        <end position="86"/>
    </location>
</feature>
<sequence length="364" mass="40687">MPTKKLIAPFYERLALTLIGFLALGYLIIVGKDILDPLIFGFIFAILLLPVSNFLEKRLKLPRSMSSLASILLLVGLIGGILYLVGSQISNLANDWPMLKKQVAQSLHDLQEWVQSAFHINADNQLKYVQDASKKIMESGTDVVSTTFGAVSSLMIFYVFIMIFTFFILLYRRLLIRFIIWVFRDENHDVVMDIVENIQSILRQYILGLLLEMVIVASVAITVFWLIGIKYAVLLGIIVGLFNIIPYIGIFSALLLSTIITFATGNISKTITVVISVISIHAVDANFLLPTIVGSKVRLNALISFIGIILGEMIWGLSGMFLSIPVIAIFKIIFDRIESLKPWGYLLGGDYESNKKAAEKMKTE</sequence>
<gene>
    <name evidence="9" type="ORF">GCM10022210_04790</name>
</gene>
<feature type="transmembrane region" description="Helical" evidence="8">
    <location>
        <begin position="205"/>
        <end position="227"/>
    </location>
</feature>
<evidence type="ECO:0000256" key="3">
    <source>
        <dbReference type="ARBA" id="ARBA00022448"/>
    </source>
</evidence>
<feature type="transmembrane region" description="Helical" evidence="8">
    <location>
        <begin position="147"/>
        <end position="171"/>
    </location>
</feature>
<proteinExistence type="inferred from homology"/>